<sequence length="100" mass="11091">MPSTVSSYSHPSTCDACTSRTFRNNRFTLPYSTFPLQPILLPAKSGSFWVAYTQNRRHVIPLASRRPLVHCSPTTQRLPTFQPLSACSREVVSAFTASSA</sequence>
<keyword evidence="2" id="KW-1185">Reference proteome</keyword>
<name>A0A0B2UTH5_TOXCA</name>
<dbReference type="EMBL" id="JPKZ01002921">
    <property type="protein sequence ID" value="KHN74346.1"/>
    <property type="molecule type" value="Genomic_DNA"/>
</dbReference>
<feature type="non-terminal residue" evidence="1">
    <location>
        <position position="100"/>
    </location>
</feature>
<gene>
    <name evidence="1" type="ORF">Tcan_00975</name>
</gene>
<comment type="caution">
    <text evidence="1">The sequence shown here is derived from an EMBL/GenBank/DDBJ whole genome shotgun (WGS) entry which is preliminary data.</text>
</comment>
<evidence type="ECO:0000313" key="2">
    <source>
        <dbReference type="Proteomes" id="UP000031036"/>
    </source>
</evidence>
<protein>
    <submittedName>
        <fullName evidence="1">Uncharacterized protein</fullName>
    </submittedName>
</protein>
<reference evidence="1 2" key="1">
    <citation type="submission" date="2014-11" db="EMBL/GenBank/DDBJ databases">
        <title>Genetic blueprint of the zoonotic pathogen Toxocara canis.</title>
        <authorList>
            <person name="Zhu X.-Q."/>
            <person name="Korhonen P.K."/>
            <person name="Cai H."/>
            <person name="Young N.D."/>
            <person name="Nejsum P."/>
            <person name="von Samson-Himmelstjerna G."/>
            <person name="Boag P.R."/>
            <person name="Tan P."/>
            <person name="Li Q."/>
            <person name="Min J."/>
            <person name="Yang Y."/>
            <person name="Wang X."/>
            <person name="Fang X."/>
            <person name="Hall R.S."/>
            <person name="Hofmann A."/>
            <person name="Sternberg P.W."/>
            <person name="Jex A.R."/>
            <person name="Gasser R.B."/>
        </authorList>
    </citation>
    <scope>NUCLEOTIDE SEQUENCE [LARGE SCALE GENOMIC DNA]</scope>
    <source>
        <strain evidence="1">PN_DK_2014</strain>
    </source>
</reference>
<proteinExistence type="predicted"/>
<evidence type="ECO:0000313" key="1">
    <source>
        <dbReference type="EMBL" id="KHN74346.1"/>
    </source>
</evidence>
<dbReference type="AlphaFoldDB" id="A0A0B2UTH5"/>
<accession>A0A0B2UTH5</accession>
<organism evidence="1 2">
    <name type="scientific">Toxocara canis</name>
    <name type="common">Canine roundworm</name>
    <dbReference type="NCBI Taxonomy" id="6265"/>
    <lineage>
        <taxon>Eukaryota</taxon>
        <taxon>Metazoa</taxon>
        <taxon>Ecdysozoa</taxon>
        <taxon>Nematoda</taxon>
        <taxon>Chromadorea</taxon>
        <taxon>Rhabditida</taxon>
        <taxon>Spirurina</taxon>
        <taxon>Ascaridomorpha</taxon>
        <taxon>Ascaridoidea</taxon>
        <taxon>Toxocaridae</taxon>
        <taxon>Toxocara</taxon>
    </lineage>
</organism>
<dbReference type="Proteomes" id="UP000031036">
    <property type="component" value="Unassembled WGS sequence"/>
</dbReference>